<organism evidence="2 3">
    <name type="scientific">Peptoniphilus faecalis</name>
    <dbReference type="NCBI Taxonomy" id="2731255"/>
    <lineage>
        <taxon>Bacteria</taxon>
        <taxon>Bacillati</taxon>
        <taxon>Bacillota</taxon>
        <taxon>Tissierellia</taxon>
        <taxon>Tissierellales</taxon>
        <taxon>Peptoniphilaceae</taxon>
        <taxon>Peptoniphilus</taxon>
    </lineage>
</organism>
<dbReference type="Pfam" id="PF04542">
    <property type="entry name" value="Sigma70_r2"/>
    <property type="match status" value="1"/>
</dbReference>
<dbReference type="InterPro" id="IPR014284">
    <property type="entry name" value="RNA_pol_sigma-70_dom"/>
</dbReference>
<name>A0A848RNZ3_9FIRM</name>
<keyword evidence="3" id="KW-1185">Reference proteome</keyword>
<accession>A0A848RNZ3</accession>
<evidence type="ECO:0000313" key="3">
    <source>
        <dbReference type="Proteomes" id="UP000568273"/>
    </source>
</evidence>
<dbReference type="SUPFAM" id="SSF88946">
    <property type="entry name" value="Sigma2 domain of RNA polymerase sigma factors"/>
    <property type="match status" value="1"/>
</dbReference>
<dbReference type="InterPro" id="IPR050239">
    <property type="entry name" value="Sigma-70_RNA_pol_init_factors"/>
</dbReference>
<dbReference type="EMBL" id="JABDSR010000018">
    <property type="protein sequence ID" value="NMW85992.1"/>
    <property type="molecule type" value="Genomic_DNA"/>
</dbReference>
<dbReference type="NCBIfam" id="TIGR02937">
    <property type="entry name" value="sigma70-ECF"/>
    <property type="match status" value="1"/>
</dbReference>
<dbReference type="InterPro" id="IPR013325">
    <property type="entry name" value="RNA_pol_sigma_r2"/>
</dbReference>
<dbReference type="RefSeq" id="WP_169970320.1">
    <property type="nucleotide sequence ID" value="NZ_JABDSR010000018.1"/>
</dbReference>
<comment type="caution">
    <text evidence="2">The sequence shown here is derived from an EMBL/GenBank/DDBJ whole genome shotgun (WGS) entry which is preliminary data.</text>
</comment>
<dbReference type="Proteomes" id="UP000568273">
    <property type="component" value="Unassembled WGS sequence"/>
</dbReference>
<dbReference type="GO" id="GO:0006352">
    <property type="term" value="P:DNA-templated transcription initiation"/>
    <property type="evidence" value="ECO:0007669"/>
    <property type="project" value="InterPro"/>
</dbReference>
<dbReference type="Gene3D" id="1.10.1740.10">
    <property type="match status" value="1"/>
</dbReference>
<dbReference type="AlphaFoldDB" id="A0A848RNZ3"/>
<evidence type="ECO:0000259" key="1">
    <source>
        <dbReference type="Pfam" id="PF04542"/>
    </source>
</evidence>
<feature type="domain" description="RNA polymerase sigma-70 region 2" evidence="1">
    <location>
        <begin position="51"/>
        <end position="96"/>
    </location>
</feature>
<sequence length="173" mass="20229">MEKVKENNDRLFKIYSKDKTNLEIRNKIVLNNLNLVPYTIKSFNLFIDGIHDYEEMLQDGYVALIKAVESFDNSLGYQFSSYAIKCILSLTRDRLDYNKDVSLNTPINEGAETEIEIIDTIKDNSIDIEKEAINQKFFSEIRKELASSLSEIEFFIIKGYYGVLMKMKRLQRK</sequence>
<dbReference type="InterPro" id="IPR007627">
    <property type="entry name" value="RNA_pol_sigma70_r2"/>
</dbReference>
<proteinExistence type="predicted"/>
<dbReference type="GO" id="GO:0003700">
    <property type="term" value="F:DNA-binding transcription factor activity"/>
    <property type="evidence" value="ECO:0007669"/>
    <property type="project" value="InterPro"/>
</dbReference>
<dbReference type="PANTHER" id="PTHR30603:SF60">
    <property type="entry name" value="RNA POLYMERASE SIGMA FACTOR RPOD"/>
    <property type="match status" value="1"/>
</dbReference>
<gene>
    <name evidence="2" type="ORF">HKO22_09680</name>
</gene>
<dbReference type="PANTHER" id="PTHR30603">
    <property type="entry name" value="RNA POLYMERASE SIGMA FACTOR RPO"/>
    <property type="match status" value="1"/>
</dbReference>
<evidence type="ECO:0000313" key="2">
    <source>
        <dbReference type="EMBL" id="NMW85992.1"/>
    </source>
</evidence>
<reference evidence="2" key="1">
    <citation type="submission" date="2020-04" db="EMBL/GenBank/DDBJ databases">
        <title>Peptoniphilus sp. nov. isolated from swine feces.</title>
        <authorList>
            <person name="Ryu S.W."/>
        </authorList>
    </citation>
    <scope>NUCLEOTIDE SEQUENCE [LARGE SCALE GENOMIC DNA]</scope>
    <source>
        <strain evidence="2">AGMB00490</strain>
    </source>
</reference>
<protein>
    <submittedName>
        <fullName evidence="2">Sigma-70 family RNA polymerase sigma factor</fullName>
    </submittedName>
</protein>